<dbReference type="AlphaFoldDB" id="A0AA38MNT6"/>
<dbReference type="Proteomes" id="UP001168821">
    <property type="component" value="Unassembled WGS sequence"/>
</dbReference>
<keyword evidence="3" id="KW-1185">Reference proteome</keyword>
<protein>
    <submittedName>
        <fullName evidence="2">Uncharacterized protein</fullName>
    </submittedName>
</protein>
<evidence type="ECO:0000256" key="1">
    <source>
        <dbReference type="SAM" id="MobiDB-lite"/>
    </source>
</evidence>
<organism evidence="2 3">
    <name type="scientific">Zophobas morio</name>
    <dbReference type="NCBI Taxonomy" id="2755281"/>
    <lineage>
        <taxon>Eukaryota</taxon>
        <taxon>Metazoa</taxon>
        <taxon>Ecdysozoa</taxon>
        <taxon>Arthropoda</taxon>
        <taxon>Hexapoda</taxon>
        <taxon>Insecta</taxon>
        <taxon>Pterygota</taxon>
        <taxon>Neoptera</taxon>
        <taxon>Endopterygota</taxon>
        <taxon>Coleoptera</taxon>
        <taxon>Polyphaga</taxon>
        <taxon>Cucujiformia</taxon>
        <taxon>Tenebrionidae</taxon>
        <taxon>Zophobas</taxon>
    </lineage>
</organism>
<evidence type="ECO:0000313" key="2">
    <source>
        <dbReference type="EMBL" id="KAJ3665300.1"/>
    </source>
</evidence>
<dbReference type="EMBL" id="JALNTZ010000001">
    <property type="protein sequence ID" value="KAJ3665300.1"/>
    <property type="molecule type" value="Genomic_DNA"/>
</dbReference>
<comment type="caution">
    <text evidence="2">The sequence shown here is derived from an EMBL/GenBank/DDBJ whole genome shotgun (WGS) entry which is preliminary data.</text>
</comment>
<proteinExistence type="predicted"/>
<gene>
    <name evidence="2" type="ORF">Zmor_000801</name>
</gene>
<feature type="region of interest" description="Disordered" evidence="1">
    <location>
        <begin position="1"/>
        <end position="21"/>
    </location>
</feature>
<evidence type="ECO:0000313" key="3">
    <source>
        <dbReference type="Proteomes" id="UP001168821"/>
    </source>
</evidence>
<sequence>MTEPRSHTKRRARNTAPSSSSFPLIIGLFKNLYNWIASEHYLHFFYTVIEYVAIYDCLKGGHIAHDLSEDFEPNTKRKRRLYKTQNANIQPGITIAETDNNYYY</sequence>
<reference evidence="2" key="1">
    <citation type="journal article" date="2023" name="G3 (Bethesda)">
        <title>Whole genome assemblies of Zophobas morio and Tenebrio molitor.</title>
        <authorList>
            <person name="Kaur S."/>
            <person name="Stinson S.A."/>
            <person name="diCenzo G.C."/>
        </authorList>
    </citation>
    <scope>NUCLEOTIDE SEQUENCE</scope>
    <source>
        <strain evidence="2">QUZm001</strain>
    </source>
</reference>
<accession>A0AA38MNT6</accession>
<name>A0AA38MNT6_9CUCU</name>